<dbReference type="Pfam" id="PF01420">
    <property type="entry name" value="Methylase_S"/>
    <property type="match status" value="1"/>
</dbReference>
<evidence type="ECO:0000259" key="4">
    <source>
        <dbReference type="Pfam" id="PF01420"/>
    </source>
</evidence>
<dbReference type="EMBL" id="BAABCY010000017">
    <property type="protein sequence ID" value="GAA3557710.1"/>
    <property type="molecule type" value="Genomic_DNA"/>
</dbReference>
<proteinExistence type="inferred from homology"/>
<dbReference type="PANTHER" id="PTHR30408:SF12">
    <property type="entry name" value="TYPE I RESTRICTION ENZYME MJAVIII SPECIFICITY SUBUNIT"/>
    <property type="match status" value="1"/>
</dbReference>
<dbReference type="InterPro" id="IPR044946">
    <property type="entry name" value="Restrct_endonuc_typeI_TRD_sf"/>
</dbReference>
<dbReference type="RefSeq" id="WP_345004337.1">
    <property type="nucleotide sequence ID" value="NZ_BAABCY010000017.1"/>
</dbReference>
<dbReference type="InterPro" id="IPR052021">
    <property type="entry name" value="Type-I_RS_S_subunit"/>
</dbReference>
<keyword evidence="6" id="KW-1185">Reference proteome</keyword>
<keyword evidence="2" id="KW-0680">Restriction system</keyword>
<keyword evidence="3" id="KW-0238">DNA-binding</keyword>
<feature type="domain" description="Type I restriction modification DNA specificity" evidence="4">
    <location>
        <begin position="1"/>
        <end position="147"/>
    </location>
</feature>
<name>A0ABP6WWC5_9FLAO</name>
<evidence type="ECO:0000313" key="5">
    <source>
        <dbReference type="EMBL" id="GAA3557710.1"/>
    </source>
</evidence>
<dbReference type="PANTHER" id="PTHR30408">
    <property type="entry name" value="TYPE-1 RESTRICTION ENZYME ECOKI SPECIFICITY PROTEIN"/>
    <property type="match status" value="1"/>
</dbReference>
<dbReference type="Gene3D" id="3.90.220.20">
    <property type="entry name" value="DNA methylase specificity domains"/>
    <property type="match status" value="1"/>
</dbReference>
<comment type="caution">
    <text evidence="5">The sequence shown here is derived from an EMBL/GenBank/DDBJ whole genome shotgun (WGS) entry which is preliminary data.</text>
</comment>
<accession>A0ABP6WWC5</accession>
<evidence type="ECO:0000256" key="2">
    <source>
        <dbReference type="ARBA" id="ARBA00022747"/>
    </source>
</evidence>
<organism evidence="5 6">
    <name type="scientific">Snuella lapsa</name>
    <dbReference type="NCBI Taxonomy" id="870481"/>
    <lineage>
        <taxon>Bacteria</taxon>
        <taxon>Pseudomonadati</taxon>
        <taxon>Bacteroidota</taxon>
        <taxon>Flavobacteriia</taxon>
        <taxon>Flavobacteriales</taxon>
        <taxon>Flavobacteriaceae</taxon>
        <taxon>Snuella</taxon>
    </lineage>
</organism>
<protein>
    <recommendedName>
        <fullName evidence="4">Type I restriction modification DNA specificity domain-containing protein</fullName>
    </recommendedName>
</protein>
<reference evidence="6" key="1">
    <citation type="journal article" date="2019" name="Int. J. Syst. Evol. Microbiol.">
        <title>The Global Catalogue of Microorganisms (GCM) 10K type strain sequencing project: providing services to taxonomists for standard genome sequencing and annotation.</title>
        <authorList>
            <consortium name="The Broad Institute Genomics Platform"/>
            <consortium name="The Broad Institute Genome Sequencing Center for Infectious Disease"/>
            <person name="Wu L."/>
            <person name="Ma J."/>
        </authorList>
    </citation>
    <scope>NUCLEOTIDE SEQUENCE [LARGE SCALE GENOMIC DNA]</scope>
    <source>
        <strain evidence="6">JCM 17111</strain>
    </source>
</reference>
<dbReference type="InterPro" id="IPR000055">
    <property type="entry name" value="Restrct_endonuc_typeI_TRD"/>
</dbReference>
<sequence length="147" mass="16396">MSEWDSVELKELTTKIGSGATPRGGQEAYKSEGISLIRSQNILDFSFSYNGLAFIDEDQAYALRNVEVQENDILINITGDSVARVAKVPSEVLPARVNQHVSILRSNQNKLDQDYLLYYLLNPIIKKHLLRIASDGATRNALTKSDL</sequence>
<comment type="similarity">
    <text evidence="1">Belongs to the type-I restriction system S methylase family.</text>
</comment>
<dbReference type="SUPFAM" id="SSF116734">
    <property type="entry name" value="DNA methylase specificity domain"/>
    <property type="match status" value="1"/>
</dbReference>
<gene>
    <name evidence="5" type="ORF">GCM10022395_06270</name>
</gene>
<evidence type="ECO:0000313" key="6">
    <source>
        <dbReference type="Proteomes" id="UP001500954"/>
    </source>
</evidence>
<evidence type="ECO:0000256" key="1">
    <source>
        <dbReference type="ARBA" id="ARBA00010923"/>
    </source>
</evidence>
<dbReference type="Proteomes" id="UP001500954">
    <property type="component" value="Unassembled WGS sequence"/>
</dbReference>
<evidence type="ECO:0000256" key="3">
    <source>
        <dbReference type="ARBA" id="ARBA00023125"/>
    </source>
</evidence>